<organism evidence="3 4">
    <name type="scientific">Halomarina ordinaria</name>
    <dbReference type="NCBI Taxonomy" id="3033939"/>
    <lineage>
        <taxon>Archaea</taxon>
        <taxon>Methanobacteriati</taxon>
        <taxon>Methanobacteriota</taxon>
        <taxon>Stenosarchaea group</taxon>
        <taxon>Halobacteria</taxon>
        <taxon>Halobacteriales</taxon>
        <taxon>Natronomonadaceae</taxon>
        <taxon>Halomarina</taxon>
    </lineage>
</organism>
<dbReference type="EMBL" id="JBHSXM010000001">
    <property type="protein sequence ID" value="MFC6836287.1"/>
    <property type="molecule type" value="Genomic_DNA"/>
</dbReference>
<protein>
    <submittedName>
        <fullName evidence="3">LEA type 2 family protein</fullName>
    </submittedName>
</protein>
<dbReference type="SMART" id="SM00769">
    <property type="entry name" value="WHy"/>
    <property type="match status" value="2"/>
</dbReference>
<feature type="domain" description="Water stress and hypersensitive response" evidence="2">
    <location>
        <begin position="38"/>
        <end position="155"/>
    </location>
</feature>
<sequence length="383" mass="40131">MLRGLLASRSRTVGVLLVVLTAGTGGALLTGVVGAPGVTDVENRFGAVNDSRTVVHTDLHLHNPNPVGVRLGGTTANYTVAMNDVALARGGTSGVALPAGNSTTSLSTTMDNERIPAWWVSHVRADETTTVSVDARARLSSVGRSVSASRERTVETDVIGQFRSTEDRPVRSDSPLAPDPVLVVRETDAAWGEVTAERTPIDTRFVVYNPNSSPYVLTEIGYEMTMNDVEVGSGSTERAHVIEPGAEETVDTTTAIRNDRLDEWWVSHLERNQVTDVRIDFYATAELPSGETVRLPLDALTYTTTVETDVFGTKNATAAGGDGGGTAGEDDGNASTGDDSNDGDVNGTDGDETDVNGTDGSDDDGAERDDGGLLGALARPVGA</sequence>
<feature type="domain" description="Water stress and hypersensitive response" evidence="2">
    <location>
        <begin position="184"/>
        <end position="302"/>
    </location>
</feature>
<dbReference type="InterPro" id="IPR013990">
    <property type="entry name" value="WHy-dom"/>
</dbReference>
<gene>
    <name evidence="3" type="ORF">ACFQHK_07175</name>
</gene>
<dbReference type="RefSeq" id="WP_304447976.1">
    <property type="nucleotide sequence ID" value="NZ_JARRAH010000001.1"/>
</dbReference>
<dbReference type="InterPro" id="IPR013783">
    <property type="entry name" value="Ig-like_fold"/>
</dbReference>
<reference evidence="3 4" key="1">
    <citation type="journal article" date="2019" name="Int. J. Syst. Evol. Microbiol.">
        <title>The Global Catalogue of Microorganisms (GCM) 10K type strain sequencing project: providing services to taxonomists for standard genome sequencing and annotation.</title>
        <authorList>
            <consortium name="The Broad Institute Genomics Platform"/>
            <consortium name="The Broad Institute Genome Sequencing Center for Infectious Disease"/>
            <person name="Wu L."/>
            <person name="Ma J."/>
        </authorList>
    </citation>
    <scope>NUCLEOTIDE SEQUENCE [LARGE SCALE GENOMIC DNA]</scope>
    <source>
        <strain evidence="3 4">PSRA2</strain>
    </source>
</reference>
<evidence type="ECO:0000313" key="4">
    <source>
        <dbReference type="Proteomes" id="UP001596406"/>
    </source>
</evidence>
<dbReference type="SUPFAM" id="SSF117070">
    <property type="entry name" value="LEA14-like"/>
    <property type="match status" value="2"/>
</dbReference>
<accession>A0ABD5U704</accession>
<evidence type="ECO:0000313" key="3">
    <source>
        <dbReference type="EMBL" id="MFC6836287.1"/>
    </source>
</evidence>
<evidence type="ECO:0000256" key="1">
    <source>
        <dbReference type="SAM" id="MobiDB-lite"/>
    </source>
</evidence>
<dbReference type="Proteomes" id="UP001596406">
    <property type="component" value="Unassembled WGS sequence"/>
</dbReference>
<name>A0ABD5U704_9EURY</name>
<dbReference type="Pfam" id="PF03168">
    <property type="entry name" value="LEA_2"/>
    <property type="match status" value="2"/>
</dbReference>
<feature type="compositionally biased region" description="Acidic residues" evidence="1">
    <location>
        <begin position="349"/>
        <end position="367"/>
    </location>
</feature>
<dbReference type="AlphaFoldDB" id="A0ABD5U704"/>
<keyword evidence="4" id="KW-1185">Reference proteome</keyword>
<comment type="caution">
    <text evidence="3">The sequence shown here is derived from an EMBL/GenBank/DDBJ whole genome shotgun (WGS) entry which is preliminary data.</text>
</comment>
<feature type="region of interest" description="Disordered" evidence="1">
    <location>
        <begin position="314"/>
        <end position="383"/>
    </location>
</feature>
<dbReference type="Gene3D" id="2.60.40.10">
    <property type="entry name" value="Immunoglobulins"/>
    <property type="match status" value="2"/>
</dbReference>
<dbReference type="InterPro" id="IPR004864">
    <property type="entry name" value="LEA_2"/>
</dbReference>
<evidence type="ECO:0000259" key="2">
    <source>
        <dbReference type="SMART" id="SM00769"/>
    </source>
</evidence>
<proteinExistence type="predicted"/>